<gene>
    <name evidence="1" type="ORF">ERS013201_00534</name>
</gene>
<organism evidence="1 2">
    <name type="scientific">Vibrio cholerae</name>
    <dbReference type="NCBI Taxonomy" id="666"/>
    <lineage>
        <taxon>Bacteria</taxon>
        <taxon>Pseudomonadati</taxon>
        <taxon>Pseudomonadota</taxon>
        <taxon>Gammaproteobacteria</taxon>
        <taxon>Vibrionales</taxon>
        <taxon>Vibrionaceae</taxon>
        <taxon>Vibrio</taxon>
    </lineage>
</organism>
<proteinExistence type="predicted"/>
<evidence type="ECO:0000313" key="2">
    <source>
        <dbReference type="Proteomes" id="UP000046067"/>
    </source>
</evidence>
<accession>A0A655VCU7</accession>
<name>A0A655VCU7_VIBCL</name>
<reference evidence="1 2" key="1">
    <citation type="submission" date="2015-07" db="EMBL/GenBank/DDBJ databases">
        <authorList>
            <consortium name="Pathogen Informatics"/>
        </authorList>
    </citation>
    <scope>NUCLEOTIDE SEQUENCE [LARGE SCALE GENOMIC DNA]</scope>
    <source>
        <strain evidence="1 2">A325</strain>
    </source>
</reference>
<dbReference type="EMBL" id="CWQJ01000003">
    <property type="protein sequence ID" value="CSB65218.1"/>
    <property type="molecule type" value="Genomic_DNA"/>
</dbReference>
<dbReference type="AlphaFoldDB" id="A0A655VCU7"/>
<sequence length="144" mass="16228">MRRLLASNVIGGLFSDGRDIQFDLACEVIRRIDLNLGYLVSWHFIVSTISIGFGGDRRAIAVHQVGVCAIFSKTNLVSDRFRITVVLSLRCDIEANMSAIFHRIIVKLTAALPRRNIRYAFNLNAHIAVGDMVKHTIVQNFHTY</sequence>
<dbReference type="Proteomes" id="UP000046067">
    <property type="component" value="Unassembled WGS sequence"/>
</dbReference>
<protein>
    <submittedName>
        <fullName evidence="1">Uncharacterized protein</fullName>
    </submittedName>
</protein>
<evidence type="ECO:0000313" key="1">
    <source>
        <dbReference type="EMBL" id="CSB65218.1"/>
    </source>
</evidence>